<dbReference type="PANTHER" id="PTHR11799:SF20">
    <property type="entry name" value="SMP-30_GLUCONOLACTONASE_LRE-LIKE REGION DOMAIN-CONTAINING PROTEIN"/>
    <property type="match status" value="1"/>
</dbReference>
<accession>A0A9P4PTV8</accession>
<dbReference type="PANTHER" id="PTHR11799">
    <property type="entry name" value="PARAOXONASE"/>
    <property type="match status" value="1"/>
</dbReference>
<evidence type="ECO:0000313" key="1">
    <source>
        <dbReference type="EMBL" id="KAF2450346.1"/>
    </source>
</evidence>
<keyword evidence="2" id="KW-1185">Reference proteome</keyword>
<dbReference type="Gene3D" id="2.120.10.30">
    <property type="entry name" value="TolB, C-terminal domain"/>
    <property type="match status" value="1"/>
</dbReference>
<protein>
    <recommendedName>
        <fullName evidence="3">Calcium-dependent phosphotriesterase</fullName>
    </recommendedName>
</protein>
<dbReference type="Proteomes" id="UP000799764">
    <property type="component" value="Unassembled WGS sequence"/>
</dbReference>
<comment type="caution">
    <text evidence="1">The sequence shown here is derived from an EMBL/GenBank/DDBJ whole genome shotgun (WGS) entry which is preliminary data.</text>
</comment>
<sequence>MARGVFVFGSAFALFGAVLWQLLLRDLLFVTIGLRRVTQTVDEFPYKCRKIIDKRLSGCEDIWLDDQERILYAACASTDGRLAWNEAVMKLNVSGRRAGGTEFLALSIDESLPDGSFPYFPLKLDNFISPTGDSSIDILGFDAEIVDKRTVHFYLINQRPPVDAQGRHIDATKLGANATIEVFEYKRGAKSMRHLRTVWDPETVYTPNNVAAVGNGAFVVTNDHSKSFGLRRELDNYIGGGGVTYCSSASTCFPVTPPRTFRMPNGLARGADGLIYVPSTITGTIFVYSLTPSVEPASIPPTFTLVDTIHVGMPLDNLALDASGDLWIPGFPFGAQTIKWVEDPVKNKFAATVWKIKKVDGVYGLEKVLEDREAGILNGITTVRHDVKTGRLFLAAVFNELVVCDPIA</sequence>
<evidence type="ECO:0000313" key="2">
    <source>
        <dbReference type="Proteomes" id="UP000799764"/>
    </source>
</evidence>
<dbReference type="EMBL" id="MU001493">
    <property type="protein sequence ID" value="KAF2450346.1"/>
    <property type="molecule type" value="Genomic_DNA"/>
</dbReference>
<name>A0A9P4PTV8_9PLEO</name>
<evidence type="ECO:0008006" key="3">
    <source>
        <dbReference type="Google" id="ProtNLM"/>
    </source>
</evidence>
<dbReference type="InterPro" id="IPR011042">
    <property type="entry name" value="6-blade_b-propeller_TolB-like"/>
</dbReference>
<dbReference type="SUPFAM" id="SSF63829">
    <property type="entry name" value="Calcium-dependent phosphotriesterase"/>
    <property type="match status" value="1"/>
</dbReference>
<gene>
    <name evidence="1" type="ORF">P171DRAFT_439012</name>
</gene>
<dbReference type="OrthoDB" id="5307922at2759"/>
<organism evidence="1 2">
    <name type="scientific">Karstenula rhodostoma CBS 690.94</name>
    <dbReference type="NCBI Taxonomy" id="1392251"/>
    <lineage>
        <taxon>Eukaryota</taxon>
        <taxon>Fungi</taxon>
        <taxon>Dikarya</taxon>
        <taxon>Ascomycota</taxon>
        <taxon>Pezizomycotina</taxon>
        <taxon>Dothideomycetes</taxon>
        <taxon>Pleosporomycetidae</taxon>
        <taxon>Pleosporales</taxon>
        <taxon>Massarineae</taxon>
        <taxon>Didymosphaeriaceae</taxon>
        <taxon>Karstenula</taxon>
    </lineage>
</organism>
<proteinExistence type="predicted"/>
<dbReference type="AlphaFoldDB" id="A0A9P4PTV8"/>
<dbReference type="InterPro" id="IPR051288">
    <property type="entry name" value="Serum_paraoxonase/arylesterase"/>
</dbReference>
<reference evidence="1" key="1">
    <citation type="journal article" date="2020" name="Stud. Mycol.">
        <title>101 Dothideomycetes genomes: a test case for predicting lifestyles and emergence of pathogens.</title>
        <authorList>
            <person name="Haridas S."/>
            <person name="Albert R."/>
            <person name="Binder M."/>
            <person name="Bloem J."/>
            <person name="Labutti K."/>
            <person name="Salamov A."/>
            <person name="Andreopoulos B."/>
            <person name="Baker S."/>
            <person name="Barry K."/>
            <person name="Bills G."/>
            <person name="Bluhm B."/>
            <person name="Cannon C."/>
            <person name="Castanera R."/>
            <person name="Culley D."/>
            <person name="Daum C."/>
            <person name="Ezra D."/>
            <person name="Gonzalez J."/>
            <person name="Henrissat B."/>
            <person name="Kuo A."/>
            <person name="Liang C."/>
            <person name="Lipzen A."/>
            <person name="Lutzoni F."/>
            <person name="Magnuson J."/>
            <person name="Mondo S."/>
            <person name="Nolan M."/>
            <person name="Ohm R."/>
            <person name="Pangilinan J."/>
            <person name="Park H.-J."/>
            <person name="Ramirez L."/>
            <person name="Alfaro M."/>
            <person name="Sun H."/>
            <person name="Tritt A."/>
            <person name="Yoshinaga Y."/>
            <person name="Zwiers L.-H."/>
            <person name="Turgeon B."/>
            <person name="Goodwin S."/>
            <person name="Spatafora J."/>
            <person name="Crous P."/>
            <person name="Grigoriev I."/>
        </authorList>
    </citation>
    <scope>NUCLEOTIDE SEQUENCE</scope>
    <source>
        <strain evidence="1">CBS 690.94</strain>
    </source>
</reference>